<dbReference type="PANTHER" id="PTHR44013">
    <property type="entry name" value="ZINC-TYPE ALCOHOL DEHYDROGENASE-LIKE PROTEIN C16A3.02C"/>
    <property type="match status" value="1"/>
</dbReference>
<dbReference type="Gene3D" id="3.40.50.720">
    <property type="entry name" value="NAD(P)-binding Rossmann-like Domain"/>
    <property type="match status" value="1"/>
</dbReference>
<dbReference type="SMART" id="SM00829">
    <property type="entry name" value="PKS_ER"/>
    <property type="match status" value="1"/>
</dbReference>
<dbReference type="OrthoDB" id="9801186at2"/>
<dbReference type="InterPro" id="IPR013154">
    <property type="entry name" value="ADH-like_N"/>
</dbReference>
<dbReference type="Gene3D" id="3.90.180.10">
    <property type="entry name" value="Medium-chain alcohol dehydrogenases, catalytic domain"/>
    <property type="match status" value="1"/>
</dbReference>
<name>A0A2U1EDG6_9PSEU</name>
<dbReference type="Pfam" id="PF13602">
    <property type="entry name" value="ADH_zinc_N_2"/>
    <property type="match status" value="1"/>
</dbReference>
<dbReference type="RefSeq" id="WP_116710964.1">
    <property type="nucleotide sequence ID" value="NZ_QEKW01000022.1"/>
</dbReference>
<dbReference type="SUPFAM" id="SSF50129">
    <property type="entry name" value="GroES-like"/>
    <property type="match status" value="1"/>
</dbReference>
<accession>A0A2U1EDG6</accession>
<dbReference type="GO" id="GO:0016491">
    <property type="term" value="F:oxidoreductase activity"/>
    <property type="evidence" value="ECO:0007669"/>
    <property type="project" value="InterPro"/>
</dbReference>
<dbReference type="PROSITE" id="PS01162">
    <property type="entry name" value="QOR_ZETA_CRYSTAL"/>
    <property type="match status" value="1"/>
</dbReference>
<proteinExistence type="predicted"/>
<dbReference type="AlphaFoldDB" id="A0A2U1EDG6"/>
<dbReference type="EMBL" id="QEKW01000022">
    <property type="protein sequence ID" value="PVY98004.1"/>
    <property type="molecule type" value="Genomic_DNA"/>
</dbReference>
<dbReference type="InterPro" id="IPR002364">
    <property type="entry name" value="Quin_OxRdtase/zeta-crystal_CS"/>
</dbReference>
<feature type="domain" description="Enoyl reductase (ER)" evidence="1">
    <location>
        <begin position="10"/>
        <end position="313"/>
    </location>
</feature>
<dbReference type="InterPro" id="IPR036291">
    <property type="entry name" value="NAD(P)-bd_dom_sf"/>
</dbReference>
<reference evidence="2 3" key="1">
    <citation type="submission" date="2018-04" db="EMBL/GenBank/DDBJ databases">
        <title>Genomic Encyclopedia of Type Strains, Phase IV (KMG-IV): sequencing the most valuable type-strain genomes for metagenomic binning, comparative biology and taxonomic classification.</title>
        <authorList>
            <person name="Goeker M."/>
        </authorList>
    </citation>
    <scope>NUCLEOTIDE SEQUENCE [LARGE SCALE GENOMIC DNA]</scope>
    <source>
        <strain evidence="2 3">DSM 45771</strain>
    </source>
</reference>
<comment type="caution">
    <text evidence="2">The sequence shown here is derived from an EMBL/GenBank/DDBJ whole genome shotgun (WGS) entry which is preliminary data.</text>
</comment>
<gene>
    <name evidence="2" type="ORF">C8D89_12259</name>
</gene>
<evidence type="ECO:0000259" key="1">
    <source>
        <dbReference type="SMART" id="SM00829"/>
    </source>
</evidence>
<evidence type="ECO:0000313" key="2">
    <source>
        <dbReference type="EMBL" id="PVY98004.1"/>
    </source>
</evidence>
<dbReference type="InterPro" id="IPR052733">
    <property type="entry name" value="Chloroplast_QOR"/>
</dbReference>
<dbReference type="PANTHER" id="PTHR44013:SF1">
    <property type="entry name" value="ZINC-TYPE ALCOHOL DEHYDROGENASE-LIKE PROTEIN C16A3.02C"/>
    <property type="match status" value="1"/>
</dbReference>
<dbReference type="InterPro" id="IPR020843">
    <property type="entry name" value="ER"/>
</dbReference>
<dbReference type="GO" id="GO:0008270">
    <property type="term" value="F:zinc ion binding"/>
    <property type="evidence" value="ECO:0007669"/>
    <property type="project" value="InterPro"/>
</dbReference>
<dbReference type="CDD" id="cd05289">
    <property type="entry name" value="MDR_like_2"/>
    <property type="match status" value="1"/>
</dbReference>
<sequence length="338" mass="34954">MKAVRFHEYGGPDVLRYEDVERPVPGAGQVRVRVAGSAFNLVDDGIRGGYLQGPFPVSLPHTPGVEVAGTIDALGEGVADGADGLRVGDDVVGFLPIVPDGAAAEYVVAPAEVLTAAPRSIPLADAAALPMVGLTAWQALFDDAKLTAGQRVLINGAGGGVGGYAVQLARHAGAHVIATAGPRSSQRLRTRGADEVVDHTTTAVTAAVGEPVDVLLNLASITPEQLGALVDLVRDGGVAVNTVPRTPVPADEARGVRAVDVFVRSDTEQLARLVAMVDRGELRVDVDRRVPLAELPEVHAEAAAGTLRGKVVVLSTAAWRPVTPPGTPGRPWRGRSRG</sequence>
<keyword evidence="3" id="KW-1185">Reference proteome</keyword>
<evidence type="ECO:0000313" key="3">
    <source>
        <dbReference type="Proteomes" id="UP000245639"/>
    </source>
</evidence>
<organism evidence="2 3">
    <name type="scientific">Actinomycetospora cinnamomea</name>
    <dbReference type="NCBI Taxonomy" id="663609"/>
    <lineage>
        <taxon>Bacteria</taxon>
        <taxon>Bacillati</taxon>
        <taxon>Actinomycetota</taxon>
        <taxon>Actinomycetes</taxon>
        <taxon>Pseudonocardiales</taxon>
        <taxon>Pseudonocardiaceae</taxon>
        <taxon>Actinomycetospora</taxon>
    </lineage>
</organism>
<dbReference type="InterPro" id="IPR011032">
    <property type="entry name" value="GroES-like_sf"/>
</dbReference>
<dbReference type="SUPFAM" id="SSF51735">
    <property type="entry name" value="NAD(P)-binding Rossmann-fold domains"/>
    <property type="match status" value="1"/>
</dbReference>
<protein>
    <submittedName>
        <fullName evidence="2">NADPH:quinone reductase-like Zn-dependent oxidoreductase</fullName>
    </submittedName>
</protein>
<dbReference type="Proteomes" id="UP000245639">
    <property type="component" value="Unassembled WGS sequence"/>
</dbReference>
<dbReference type="Pfam" id="PF08240">
    <property type="entry name" value="ADH_N"/>
    <property type="match status" value="1"/>
</dbReference>